<keyword evidence="5 8" id="KW-1133">Transmembrane helix</keyword>
<dbReference type="SMART" id="SM00730">
    <property type="entry name" value="PSN"/>
    <property type="match status" value="1"/>
</dbReference>
<protein>
    <recommendedName>
        <fullName evidence="11">Signal peptide peptidase</fullName>
    </recommendedName>
</protein>
<evidence type="ECO:0000256" key="4">
    <source>
        <dbReference type="ARBA" id="ARBA00022801"/>
    </source>
</evidence>
<keyword evidence="4" id="KW-0378">Hydrolase</keyword>
<evidence type="ECO:0000256" key="2">
    <source>
        <dbReference type="ARBA" id="ARBA00006859"/>
    </source>
</evidence>
<evidence type="ECO:0000256" key="8">
    <source>
        <dbReference type="SAM" id="Phobius"/>
    </source>
</evidence>
<feature type="region of interest" description="Disordered" evidence="7">
    <location>
        <begin position="488"/>
        <end position="518"/>
    </location>
</feature>
<evidence type="ECO:0000256" key="7">
    <source>
        <dbReference type="SAM" id="MobiDB-lite"/>
    </source>
</evidence>
<feature type="transmembrane region" description="Helical" evidence="8">
    <location>
        <begin position="664"/>
        <end position="685"/>
    </location>
</feature>
<comment type="caution">
    <text evidence="9">The sequence shown here is derived from an EMBL/GenBank/DDBJ whole genome shotgun (WGS) entry which is preliminary data.</text>
</comment>
<dbReference type="PANTHER" id="PTHR12174">
    <property type="entry name" value="SIGNAL PEPTIDE PEPTIDASE"/>
    <property type="match status" value="1"/>
</dbReference>
<evidence type="ECO:0008006" key="11">
    <source>
        <dbReference type="Google" id="ProtNLM"/>
    </source>
</evidence>
<feature type="compositionally biased region" description="Low complexity" evidence="7">
    <location>
        <begin position="95"/>
        <end position="111"/>
    </location>
</feature>
<feature type="transmembrane region" description="Helical" evidence="8">
    <location>
        <begin position="189"/>
        <end position="209"/>
    </location>
</feature>
<feature type="transmembrane region" description="Helical" evidence="8">
    <location>
        <begin position="221"/>
        <end position="239"/>
    </location>
</feature>
<dbReference type="InterPro" id="IPR007369">
    <property type="entry name" value="Peptidase_A22B_SPP"/>
</dbReference>
<dbReference type="EMBL" id="BNCQ01000001">
    <property type="protein sequence ID" value="GIL94746.1"/>
    <property type="molecule type" value="Genomic_DNA"/>
</dbReference>
<feature type="region of interest" description="Disordered" evidence="7">
    <location>
        <begin position="88"/>
        <end position="113"/>
    </location>
</feature>
<evidence type="ECO:0000256" key="6">
    <source>
        <dbReference type="ARBA" id="ARBA00023136"/>
    </source>
</evidence>
<comment type="similarity">
    <text evidence="2">Belongs to the peptidase A22B family.</text>
</comment>
<feature type="transmembrane region" description="Helical" evidence="8">
    <location>
        <begin position="356"/>
        <end position="374"/>
    </location>
</feature>
<dbReference type="GO" id="GO:0033619">
    <property type="term" value="P:membrane protein proteolysis"/>
    <property type="evidence" value="ECO:0007669"/>
    <property type="project" value="TreeGrafter"/>
</dbReference>
<feature type="compositionally biased region" description="Basic and acidic residues" evidence="7">
    <location>
        <begin position="488"/>
        <end position="498"/>
    </location>
</feature>
<dbReference type="InterPro" id="IPR006639">
    <property type="entry name" value="Preselin/SPP"/>
</dbReference>
<feature type="non-terminal residue" evidence="9">
    <location>
        <position position="724"/>
    </location>
</feature>
<evidence type="ECO:0000256" key="5">
    <source>
        <dbReference type="ARBA" id="ARBA00022989"/>
    </source>
</evidence>
<accession>A0A8J4G1G0</accession>
<dbReference type="Pfam" id="PF04258">
    <property type="entry name" value="Peptidase_A22B"/>
    <property type="match status" value="2"/>
</dbReference>
<feature type="region of interest" description="Disordered" evidence="7">
    <location>
        <begin position="560"/>
        <end position="602"/>
    </location>
</feature>
<name>A0A8J4G1G0_9CHLO</name>
<dbReference type="GO" id="GO:0098553">
    <property type="term" value="C:lumenal side of endoplasmic reticulum membrane"/>
    <property type="evidence" value="ECO:0007669"/>
    <property type="project" value="TreeGrafter"/>
</dbReference>
<gene>
    <name evidence="9" type="ORF">Vretimale_721</name>
</gene>
<proteinExistence type="inferred from homology"/>
<keyword evidence="6 8" id="KW-0472">Membrane</keyword>
<evidence type="ECO:0000313" key="9">
    <source>
        <dbReference type="EMBL" id="GIL94746.1"/>
    </source>
</evidence>
<evidence type="ECO:0000256" key="3">
    <source>
        <dbReference type="ARBA" id="ARBA00022692"/>
    </source>
</evidence>
<organism evidence="9 10">
    <name type="scientific">Volvox reticuliferus</name>
    <dbReference type="NCBI Taxonomy" id="1737510"/>
    <lineage>
        <taxon>Eukaryota</taxon>
        <taxon>Viridiplantae</taxon>
        <taxon>Chlorophyta</taxon>
        <taxon>core chlorophytes</taxon>
        <taxon>Chlorophyceae</taxon>
        <taxon>CS clade</taxon>
        <taxon>Chlamydomonadales</taxon>
        <taxon>Volvocaceae</taxon>
        <taxon>Volvox</taxon>
    </lineage>
</organism>
<feature type="transmembrane region" description="Helical" evidence="8">
    <location>
        <begin position="640"/>
        <end position="658"/>
    </location>
</feature>
<feature type="transmembrane region" description="Helical" evidence="8">
    <location>
        <begin position="251"/>
        <end position="271"/>
    </location>
</feature>
<evidence type="ECO:0000313" key="10">
    <source>
        <dbReference type="Proteomes" id="UP000722791"/>
    </source>
</evidence>
<feature type="compositionally biased region" description="Low complexity" evidence="7">
    <location>
        <begin position="567"/>
        <end position="594"/>
    </location>
</feature>
<dbReference type="GO" id="GO:0006465">
    <property type="term" value="P:signal peptide processing"/>
    <property type="evidence" value="ECO:0007669"/>
    <property type="project" value="TreeGrafter"/>
</dbReference>
<dbReference type="GO" id="GO:0098554">
    <property type="term" value="C:cytoplasmic side of endoplasmic reticulum membrane"/>
    <property type="evidence" value="ECO:0007669"/>
    <property type="project" value="TreeGrafter"/>
</dbReference>
<reference evidence="9" key="1">
    <citation type="journal article" date="2021" name="Proc. Natl. Acad. Sci. U.S.A.">
        <title>Three genomes in the algal genus Volvox reveal the fate of a haploid sex-determining region after a transition to homothallism.</title>
        <authorList>
            <person name="Yamamoto K."/>
            <person name="Hamaji T."/>
            <person name="Kawai-Toyooka H."/>
            <person name="Matsuzaki R."/>
            <person name="Takahashi F."/>
            <person name="Nishimura Y."/>
            <person name="Kawachi M."/>
            <person name="Noguchi H."/>
            <person name="Minakuchi Y."/>
            <person name="Umen J.G."/>
            <person name="Toyoda A."/>
            <person name="Nozaki H."/>
        </authorList>
    </citation>
    <scope>NUCLEOTIDE SEQUENCE</scope>
    <source>
        <strain evidence="9">NIES-3785</strain>
    </source>
</reference>
<dbReference type="GO" id="GO:0042500">
    <property type="term" value="F:aspartic endopeptidase activity, intramembrane cleaving"/>
    <property type="evidence" value="ECO:0007669"/>
    <property type="project" value="InterPro"/>
</dbReference>
<comment type="subcellular location">
    <subcellularLocation>
        <location evidence="1">Endomembrane system</location>
        <topology evidence="1">Multi-pass membrane protein</topology>
    </subcellularLocation>
</comment>
<dbReference type="AlphaFoldDB" id="A0A8J4G1G0"/>
<evidence type="ECO:0000256" key="1">
    <source>
        <dbReference type="ARBA" id="ARBA00004127"/>
    </source>
</evidence>
<keyword evidence="3 8" id="KW-0812">Transmembrane</keyword>
<sequence length="724" mass="74840">GAASSYHHFTQAQSSAACPLRRARDTRTLTLPFTCILLLARMLRPLTHSTCRNRYIPTFSRPAMPSPNAIGRKPYSFARGTAIAQPSACPGPCTRVSSSVRSSQQDSASSDKGLGTVTTVTIKNEPPIVSGVAEAGVQVANKVSGDKAVKDNAWHWEESDDAVRAYSSLVMLLALGNLPVLHGTKLADLPYFVGLALVTIYIGAHRGLTTRQRQQISIKEGILAPLLASVSLFGFYLLIKYLPDFNVKAFLNAYFWMLGTFAIGGAAVPVLRKVGGQWGELSIKFDVPDGWLLDENGASITRAELAPTDVLAVVLALGLSTVELASGHTNFTLNNLVATLVATDILQLIGPRSFRTAGLLLLGLLLYDVFWVFGSPKVVGDNVMLAVATSDMISGPTRILFPRIPGGGSTAEAAAAAFPFSLLGLGDIAIPGLLACLALRYDASRSTDMRARAVAAAEAITSALAALEPGATGRQIADATADAAEAAYDRVADQEARQRTQSLDGTNADGGDRGEDGNTAAAAANFGASLLRGVSAAAGGGAGGSAALGSARSNLGLSALGRGGAGSNPPSDTESVSSTTITSTSQSTNMPSSSGQNGNDHASATAATALPAVSAPEEPSSALDLPRLAVSEAVLYQRTYFTPVLFAYVLGLVGAFIANDITGLGQPALLYIVPATLGAVVLVGLQRGELGRLWSFTDVPSYGLSGKEGAKSHHSTSGADGNPN</sequence>
<dbReference type="PANTHER" id="PTHR12174:SF73">
    <property type="entry name" value="SIGNAL PEPTIDE PEPTIDASE DOMAIN CONTAINING PROTEIN"/>
    <property type="match status" value="1"/>
</dbReference>
<dbReference type="Proteomes" id="UP000722791">
    <property type="component" value="Unassembled WGS sequence"/>
</dbReference>
<feature type="transmembrane region" description="Helical" evidence="8">
    <location>
        <begin position="416"/>
        <end position="439"/>
    </location>
</feature>